<protein>
    <submittedName>
        <fullName evidence="1">Uncharacterized protein</fullName>
    </submittedName>
</protein>
<accession>A0A0C6FPR0</accession>
<dbReference type="RefSeq" id="WP_060851308.1">
    <property type="nucleotide sequence ID" value="NZ_AP014707.1"/>
</dbReference>
<sequence>MAAKTPTTLQIPVPGVSNPYSGSPLFVFTAGIENYEKVRLNQQIELVLDDGTVRKAAVHGKTVAPVIDLIVASGSQSIQAVGRVYSASSLVQVLTDQIPEEVLDVTKLYTALQVVLQAETLPSTPTV</sequence>
<reference evidence="2" key="2">
    <citation type="submission" date="2015-01" db="EMBL/GenBank/DDBJ databases">
        <title>Complete genome sequence of Methylobacterium aquaticum strain 22A.</title>
        <authorList>
            <person name="Tani A."/>
            <person name="Ogura Y."/>
            <person name="Hayashi T."/>
        </authorList>
    </citation>
    <scope>NUCLEOTIDE SEQUENCE [LARGE SCALE GENOMIC DNA]</scope>
    <source>
        <strain evidence="2">MA-22A</strain>
        <plasmid evidence="2">Plasmid pMaq22A_3p DNA</plasmid>
    </source>
</reference>
<dbReference type="EMBL" id="AP014707">
    <property type="protein sequence ID" value="BAQ50258.1"/>
    <property type="molecule type" value="Genomic_DNA"/>
</dbReference>
<dbReference type="KEGG" id="maqu:Maq22A_3p50010"/>
<geneLocation type="plasmid" evidence="2">
    <name>pMaq22A_3p DNA</name>
</geneLocation>
<dbReference type="AlphaFoldDB" id="A0A0C6FPR0"/>
<evidence type="ECO:0000313" key="1">
    <source>
        <dbReference type="EMBL" id="BAQ50258.1"/>
    </source>
</evidence>
<organism evidence="1 2">
    <name type="scientific">Methylobacterium aquaticum</name>
    <dbReference type="NCBI Taxonomy" id="270351"/>
    <lineage>
        <taxon>Bacteria</taxon>
        <taxon>Pseudomonadati</taxon>
        <taxon>Pseudomonadota</taxon>
        <taxon>Alphaproteobacteria</taxon>
        <taxon>Hyphomicrobiales</taxon>
        <taxon>Methylobacteriaceae</taxon>
        <taxon>Methylobacterium</taxon>
    </lineage>
</organism>
<dbReference type="PATRIC" id="fig|270351.10.peg.7448"/>
<keyword evidence="1" id="KW-0614">Plasmid</keyword>
<reference evidence="1 2" key="1">
    <citation type="journal article" date="2015" name="Genome Announc.">
        <title>Complete Genome Sequence of Methylobacterium aquaticum Strain 22A, Isolated from Racomitrium japonicum Moss.</title>
        <authorList>
            <person name="Tani A."/>
            <person name="Ogura Y."/>
            <person name="Hayashi T."/>
            <person name="Kimbara K."/>
        </authorList>
    </citation>
    <scope>NUCLEOTIDE SEQUENCE [LARGE SCALE GENOMIC DNA]</scope>
    <source>
        <strain evidence="1 2">MA-22A</strain>
        <plasmid evidence="2">Plasmid pMaq22A_3p DNA</plasmid>
    </source>
</reference>
<proteinExistence type="predicted"/>
<name>A0A0C6FPR0_9HYPH</name>
<evidence type="ECO:0000313" key="2">
    <source>
        <dbReference type="Proteomes" id="UP000061432"/>
    </source>
</evidence>
<dbReference type="Proteomes" id="UP000061432">
    <property type="component" value="Plasmid pMaq22A_3p"/>
</dbReference>
<gene>
    <name evidence="1" type="ORF">Maq22A_3p50010</name>
</gene>